<feature type="transmembrane region" description="Helical" evidence="1">
    <location>
        <begin position="178"/>
        <end position="199"/>
    </location>
</feature>
<feature type="transmembrane region" description="Helical" evidence="1">
    <location>
        <begin position="475"/>
        <end position="492"/>
    </location>
</feature>
<evidence type="ECO:0008006" key="3">
    <source>
        <dbReference type="Google" id="ProtNLM"/>
    </source>
</evidence>
<feature type="transmembrane region" description="Helical" evidence="1">
    <location>
        <begin position="130"/>
        <end position="147"/>
    </location>
</feature>
<evidence type="ECO:0000313" key="2">
    <source>
        <dbReference type="EMBL" id="CRH06615.1"/>
    </source>
</evidence>
<keyword evidence="1" id="KW-0472">Membrane</keyword>
<dbReference type="EMBL" id="LO017727">
    <property type="protein sequence ID" value="CRH06615.1"/>
    <property type="molecule type" value="Genomic_DNA"/>
</dbReference>
<feature type="transmembrane region" description="Helical" evidence="1">
    <location>
        <begin position="380"/>
        <end position="398"/>
    </location>
</feature>
<name>A0A1S7LI82_MAGMO</name>
<protein>
    <recommendedName>
        <fullName evidence="3">Glycosyltransferase RgtA/B/C/D-like domain-containing protein</fullName>
    </recommendedName>
</protein>
<feature type="transmembrane region" description="Helical" evidence="1">
    <location>
        <begin position="248"/>
        <end position="268"/>
    </location>
</feature>
<feature type="transmembrane region" description="Helical" evidence="1">
    <location>
        <begin position="446"/>
        <end position="463"/>
    </location>
</feature>
<feature type="transmembrane region" description="Helical" evidence="1">
    <location>
        <begin position="418"/>
        <end position="439"/>
    </location>
</feature>
<keyword evidence="1" id="KW-1133">Transmembrane helix</keyword>
<evidence type="ECO:0000256" key="1">
    <source>
        <dbReference type="SAM" id="Phobius"/>
    </source>
</evidence>
<accession>A0A1S7LI82</accession>
<feature type="transmembrane region" description="Helical" evidence="1">
    <location>
        <begin position="206"/>
        <end position="228"/>
    </location>
</feature>
<gene>
    <name evidence="2" type="ORF">MAGMO_2458</name>
</gene>
<reference evidence="2" key="1">
    <citation type="submission" date="2015-04" db="EMBL/GenBank/DDBJ databases">
        <authorList>
            <person name="Syromyatnikov M.Y."/>
            <person name="Popov V.N."/>
        </authorList>
    </citation>
    <scope>NUCLEOTIDE SEQUENCE</scope>
    <source>
        <strain evidence="2">MO-1</strain>
    </source>
</reference>
<dbReference type="AlphaFoldDB" id="A0A1S7LI82"/>
<feature type="transmembrane region" description="Helical" evidence="1">
    <location>
        <begin position="21"/>
        <end position="38"/>
    </location>
</feature>
<sequence length="500" mass="56161">MVAISPLQRAEKKLPNRAKRLHGLLFLALLIFFGWSMSGSLTPTQPLSDGLDNAVMARNLALFGVFSSHARLDEQQPPTQAPVPDNYREPLYPLMLAAALKLLATPEQLSMGCLRNPRGPCVSLIIQLKWLKVGMMFLIGLLCYWGVRRWSGSPWAALGGLFLVATSLTLYIDLDNFYSEIPAALATLAFSLSLANWWVNSLSLRWALLAGVCFAWAIFSKAIFFYLLPPLLLWAVWRLGRAAGQRGVVALGLLLFLAPPVVSASYWMQRSMDLGMGYKFSSRGDLALAMRAELNQQSWQSVATSFFCYTPFIGYDVNRYLPFLPSEPCYDIDIFHPGGNYYQRLMAGQGAMAQWLAAHPGADRQQAALALIKEDPLKHAVISLALLYKSAFPLSATVPPPWHPVATQLGLLPQQMRIAYVVLMLPLYPLAIYLMIHAWRRRRLELLLFMLPSLFYLTLYIGATDFSMLRYATPLLPVLLVCYVVAGHQLWLRWRSNRTQ</sequence>
<keyword evidence="1" id="KW-0812">Transmembrane</keyword>
<organism evidence="2">
    <name type="scientific">Magnetococcus massalia (strain MO-1)</name>
    <dbReference type="NCBI Taxonomy" id="451514"/>
    <lineage>
        <taxon>Bacteria</taxon>
        <taxon>Pseudomonadati</taxon>
        <taxon>Pseudomonadota</taxon>
        <taxon>Magnetococcia</taxon>
        <taxon>Magnetococcales</taxon>
        <taxon>Magnetococcaceae</taxon>
        <taxon>Magnetococcus</taxon>
    </lineage>
</organism>
<feature type="transmembrane region" description="Helical" evidence="1">
    <location>
        <begin position="154"/>
        <end position="172"/>
    </location>
</feature>
<proteinExistence type="predicted"/>